<sequence length="511" mass="56018">MWRLHCRWKICVFVELAFSALHTLPLQFACASEVSAKGEGTFRFRKLSNHLPEQQQQAFFAGTAEETCIDGPTFSAEDLADVAAVRITATQGPSYLSWTLPKSKLNNSVLCGFEVGMYSLGSYVMLQDGTSFIAEQFYVIVTLGPPPPPSLPGVPLPPFVPSRPPRPPFAPLPPPQPSPPPPCSPPPDTSTPSPLSTPSSSPTQHTAVPSIPAPVEVWPPPCAPCAGEQTVRAYSVCECIDWMQLTFFVQNGTYPLNETLLEEDVADWLELSQERITGLAVSALNESIFVSLAIESPRGESLFPEEERAQIISIVQGDGDTSHMRLRLGAMHEAAVVSFGYTLVPTATPSISTQTPTHTPVMSTLDKLSELELPIYIFILVTVSLTLLASFMYLILRKQTDEITTLSDLKSLEQGEPSSSTGYRFVSMLASRLSWKNKELPTADIPHFDPNAQVSFRRTSDLLSPKSGRENEFFGITNTLFHVSGSQKKKEPSSFSRGMMSLISPREGYYL</sequence>
<keyword evidence="3" id="KW-0732">Signal</keyword>
<feature type="chain" id="PRO_5041920793" evidence="3">
    <location>
        <begin position="37"/>
        <end position="511"/>
    </location>
</feature>
<evidence type="ECO:0000313" key="4">
    <source>
        <dbReference type="EMBL" id="KAK3285094.1"/>
    </source>
</evidence>
<evidence type="ECO:0000313" key="5">
    <source>
        <dbReference type="Proteomes" id="UP001190700"/>
    </source>
</evidence>
<accession>A0AAE0LHL5</accession>
<feature type="compositionally biased region" description="Pro residues" evidence="1">
    <location>
        <begin position="154"/>
        <end position="189"/>
    </location>
</feature>
<keyword evidence="5" id="KW-1185">Reference proteome</keyword>
<protein>
    <submittedName>
        <fullName evidence="4">Uncharacterized protein</fullName>
    </submittedName>
</protein>
<keyword evidence="2" id="KW-0472">Membrane</keyword>
<keyword evidence="2" id="KW-1133">Transmembrane helix</keyword>
<evidence type="ECO:0000256" key="1">
    <source>
        <dbReference type="SAM" id="MobiDB-lite"/>
    </source>
</evidence>
<gene>
    <name evidence="4" type="ORF">CYMTET_7284</name>
</gene>
<evidence type="ECO:0000256" key="2">
    <source>
        <dbReference type="SAM" id="Phobius"/>
    </source>
</evidence>
<name>A0AAE0LHL5_9CHLO</name>
<dbReference type="Proteomes" id="UP001190700">
    <property type="component" value="Unassembled WGS sequence"/>
</dbReference>
<keyword evidence="2" id="KW-0812">Transmembrane</keyword>
<feature type="transmembrane region" description="Helical" evidence="2">
    <location>
        <begin position="373"/>
        <end position="396"/>
    </location>
</feature>
<proteinExistence type="predicted"/>
<comment type="caution">
    <text evidence="4">The sequence shown here is derived from an EMBL/GenBank/DDBJ whole genome shotgun (WGS) entry which is preliminary data.</text>
</comment>
<organism evidence="4 5">
    <name type="scientific">Cymbomonas tetramitiformis</name>
    <dbReference type="NCBI Taxonomy" id="36881"/>
    <lineage>
        <taxon>Eukaryota</taxon>
        <taxon>Viridiplantae</taxon>
        <taxon>Chlorophyta</taxon>
        <taxon>Pyramimonadophyceae</taxon>
        <taxon>Pyramimonadales</taxon>
        <taxon>Pyramimonadaceae</taxon>
        <taxon>Cymbomonas</taxon>
    </lineage>
</organism>
<evidence type="ECO:0000256" key="3">
    <source>
        <dbReference type="SAM" id="SignalP"/>
    </source>
</evidence>
<dbReference type="AlphaFoldDB" id="A0AAE0LHL5"/>
<reference evidence="4 5" key="1">
    <citation type="journal article" date="2015" name="Genome Biol. Evol.">
        <title>Comparative Genomics of a Bacterivorous Green Alga Reveals Evolutionary Causalities and Consequences of Phago-Mixotrophic Mode of Nutrition.</title>
        <authorList>
            <person name="Burns J.A."/>
            <person name="Paasch A."/>
            <person name="Narechania A."/>
            <person name="Kim E."/>
        </authorList>
    </citation>
    <scope>NUCLEOTIDE SEQUENCE [LARGE SCALE GENOMIC DNA]</scope>
    <source>
        <strain evidence="4 5">PLY_AMNH</strain>
    </source>
</reference>
<dbReference type="EMBL" id="LGRX02001966">
    <property type="protein sequence ID" value="KAK3285094.1"/>
    <property type="molecule type" value="Genomic_DNA"/>
</dbReference>
<feature type="region of interest" description="Disordered" evidence="1">
    <location>
        <begin position="154"/>
        <end position="210"/>
    </location>
</feature>
<feature type="signal peptide" evidence="3">
    <location>
        <begin position="1"/>
        <end position="36"/>
    </location>
</feature>
<feature type="compositionally biased region" description="Low complexity" evidence="1">
    <location>
        <begin position="190"/>
        <end position="203"/>
    </location>
</feature>